<gene>
    <name evidence="10" type="ORF">C7S20_05080</name>
</gene>
<dbReference type="InterPro" id="IPR037066">
    <property type="entry name" value="Plug_dom_sf"/>
</dbReference>
<sequence length="795" mass="91354">MKKTNIIYLITFLSFITVHAQQVISGKVTSAGEPLAFATVTLSPGDSTAAPIAYDYANENGIFKMEVKKEFKSAILKIEAMGFQDFSRRLNSDELPLKNLKIQLNASNNELKEVELIAESRKAISLKDNKFIFDVEKTGLGVASDGLEVMQQIPGISLDRNENIQFRGSTGVKILINGKTSFLKVEALREYVRSLNGEDIQRVEIIAQPSSRYEAEGTTGIINIVLKKKRKAGITGHVYSSFGYGEHPKYRNGGNLYYSDSLWNFNLNAYYNDTRSVNHRRVEQDILDKDQKIVQTNEWLPHTLSRSANFGVERYLPHNQTLSTSWRIHSMTGDEQTYGSTHEYRGVNLYKQVDLNKKANIPVTDVTGNIFYQNSSDDGKRKLEAQLNYSYFDQKNNNLLQNKYEINPEGSSDLVLNNLNNLKYHIFSGRLDYTVPVNSKLNLETGAKYSSVNTGYSNDYEANDPDQLFIPENLLNNTFNYSEDLVSAYLQGAYSLENISFKVGLRSEYINYTGESKSGKNSDEYISLFPSFSASLEKGNHQYQFSYSRRIGRPVYKDLNPFYEYIDPYTLQQGNPDLQPQFYHSFQLNYVYNNAYTASFYGYLYKDKITRVIDFDKNRNYTTYYQANASRGKRFGLSVNVPFDPKDWWKIQLSGDAYYSYEKSDIPGYAYANGGFGYNLNLYQMFSFDHDWNFQLTSFYSGPSESGNTKIKSSYDFSLSGKKQFWQNRLQLEAGCQNIFKKAYWHSVTRQDEVVTGWVNRWETRQFSIKLTYNFGMQKTKNIKDASISEEKSRM</sequence>
<evidence type="ECO:0000256" key="2">
    <source>
        <dbReference type="ARBA" id="ARBA00022448"/>
    </source>
</evidence>
<keyword evidence="4 7" id="KW-0812">Transmembrane</keyword>
<feature type="signal peptide" evidence="8">
    <location>
        <begin position="1"/>
        <end position="20"/>
    </location>
</feature>
<evidence type="ECO:0000256" key="3">
    <source>
        <dbReference type="ARBA" id="ARBA00022452"/>
    </source>
</evidence>
<accession>A0A2R3Z348</accession>
<comment type="subcellular location">
    <subcellularLocation>
        <location evidence="1 7">Cell outer membrane</location>
        <topology evidence="1 7">Multi-pass membrane protein</topology>
    </subcellularLocation>
</comment>
<dbReference type="OrthoDB" id="8764943at2"/>
<keyword evidence="2 7" id="KW-0813">Transport</keyword>
<keyword evidence="11" id="KW-1185">Reference proteome</keyword>
<evidence type="ECO:0000256" key="1">
    <source>
        <dbReference type="ARBA" id="ARBA00004571"/>
    </source>
</evidence>
<dbReference type="InterPro" id="IPR036942">
    <property type="entry name" value="Beta-barrel_TonB_sf"/>
</dbReference>
<dbReference type="InterPro" id="IPR039426">
    <property type="entry name" value="TonB-dep_rcpt-like"/>
</dbReference>
<evidence type="ECO:0000313" key="11">
    <source>
        <dbReference type="Proteomes" id="UP000241507"/>
    </source>
</evidence>
<evidence type="ECO:0000256" key="6">
    <source>
        <dbReference type="ARBA" id="ARBA00023237"/>
    </source>
</evidence>
<evidence type="ECO:0000256" key="5">
    <source>
        <dbReference type="ARBA" id="ARBA00023136"/>
    </source>
</evidence>
<evidence type="ECO:0000259" key="9">
    <source>
        <dbReference type="Pfam" id="PF14905"/>
    </source>
</evidence>
<reference evidence="11" key="1">
    <citation type="submission" date="2018-03" db="EMBL/GenBank/DDBJ databases">
        <title>Gramella fulva sp. nov., isolated from a dry surface of tidal flat.</title>
        <authorList>
            <person name="Hwang S.H."/>
            <person name="Hwang W.M."/>
            <person name="Kang K."/>
            <person name="Ahn T.-Y."/>
        </authorList>
    </citation>
    <scope>NUCLEOTIDE SEQUENCE [LARGE SCALE GENOMIC DNA]</scope>
    <source>
        <strain evidence="11">SH35</strain>
    </source>
</reference>
<protein>
    <recommendedName>
        <fullName evidence="9">Outer membrane protein beta-barrel domain-containing protein</fullName>
    </recommendedName>
</protein>
<dbReference type="Pfam" id="PF14905">
    <property type="entry name" value="OMP_b-brl_3"/>
    <property type="match status" value="1"/>
</dbReference>
<evidence type="ECO:0000256" key="7">
    <source>
        <dbReference type="PROSITE-ProRule" id="PRU01360"/>
    </source>
</evidence>
<evidence type="ECO:0000256" key="8">
    <source>
        <dbReference type="SAM" id="SignalP"/>
    </source>
</evidence>
<dbReference type="InterPro" id="IPR041700">
    <property type="entry name" value="OMP_b-brl_3"/>
</dbReference>
<dbReference type="PROSITE" id="PS52016">
    <property type="entry name" value="TONB_DEPENDENT_REC_3"/>
    <property type="match status" value="1"/>
</dbReference>
<proteinExistence type="inferred from homology"/>
<keyword evidence="6 7" id="KW-0998">Cell outer membrane</keyword>
<dbReference type="Proteomes" id="UP000241507">
    <property type="component" value="Chromosome"/>
</dbReference>
<dbReference type="GO" id="GO:0009279">
    <property type="term" value="C:cell outer membrane"/>
    <property type="evidence" value="ECO:0007669"/>
    <property type="project" value="UniProtKB-SubCell"/>
</dbReference>
<dbReference type="Gene3D" id="2.40.170.20">
    <property type="entry name" value="TonB-dependent receptor, beta-barrel domain"/>
    <property type="match status" value="1"/>
</dbReference>
<name>A0A2R3Z348_9FLAO</name>
<keyword evidence="5 7" id="KW-0472">Membrane</keyword>
<evidence type="ECO:0000313" key="10">
    <source>
        <dbReference type="EMBL" id="AVR44687.1"/>
    </source>
</evidence>
<feature type="domain" description="Outer membrane protein beta-barrel" evidence="9">
    <location>
        <begin position="377"/>
        <end position="773"/>
    </location>
</feature>
<feature type="chain" id="PRO_5015324240" description="Outer membrane protein beta-barrel domain-containing protein" evidence="8">
    <location>
        <begin position="21"/>
        <end position="795"/>
    </location>
</feature>
<dbReference type="KEGG" id="grs:C7S20_05080"/>
<evidence type="ECO:0000256" key="4">
    <source>
        <dbReference type="ARBA" id="ARBA00022692"/>
    </source>
</evidence>
<dbReference type="RefSeq" id="WP_107011465.1">
    <property type="nucleotide sequence ID" value="NZ_CP028136.1"/>
</dbReference>
<keyword evidence="3 7" id="KW-1134">Transmembrane beta strand</keyword>
<dbReference type="AlphaFoldDB" id="A0A2R3Z348"/>
<keyword evidence="8" id="KW-0732">Signal</keyword>
<dbReference type="Gene3D" id="2.170.130.10">
    <property type="entry name" value="TonB-dependent receptor, plug domain"/>
    <property type="match status" value="1"/>
</dbReference>
<dbReference type="SUPFAM" id="SSF56935">
    <property type="entry name" value="Porins"/>
    <property type="match status" value="1"/>
</dbReference>
<organism evidence="10 11">
    <name type="scientific">Christiangramia fulva</name>
    <dbReference type="NCBI Taxonomy" id="2126553"/>
    <lineage>
        <taxon>Bacteria</taxon>
        <taxon>Pseudomonadati</taxon>
        <taxon>Bacteroidota</taxon>
        <taxon>Flavobacteriia</taxon>
        <taxon>Flavobacteriales</taxon>
        <taxon>Flavobacteriaceae</taxon>
        <taxon>Christiangramia</taxon>
    </lineage>
</organism>
<comment type="similarity">
    <text evidence="7">Belongs to the TonB-dependent receptor family.</text>
</comment>
<dbReference type="EMBL" id="CP028136">
    <property type="protein sequence ID" value="AVR44687.1"/>
    <property type="molecule type" value="Genomic_DNA"/>
</dbReference>